<gene>
    <name evidence="1" type="ORF">EVA_04380</name>
</gene>
<evidence type="ECO:0000313" key="1">
    <source>
        <dbReference type="EMBL" id="EJX07513.1"/>
    </source>
</evidence>
<proteinExistence type="predicted"/>
<accession>J9GWW0</accession>
<comment type="caution">
    <text evidence="1">The sequence shown here is derived from an EMBL/GenBank/DDBJ whole genome shotgun (WGS) entry which is preliminary data.</text>
</comment>
<name>J9GWW0_9ZZZZ</name>
<dbReference type="EMBL" id="AMCI01000865">
    <property type="protein sequence ID" value="EJX07513.1"/>
    <property type="molecule type" value="Genomic_DNA"/>
</dbReference>
<protein>
    <submittedName>
        <fullName evidence="1">Uncharacterized protein</fullName>
    </submittedName>
</protein>
<sequence length="42" mass="4192">MAPIIKAITAFEGTPSVSIGIKLVCAPALLAASGPATPRIFP</sequence>
<reference evidence="1" key="1">
    <citation type="journal article" date="2012" name="PLoS ONE">
        <title>Gene sets for utilization of primary and secondary nutrition supplies in the distal gut of endangered iberian lynx.</title>
        <authorList>
            <person name="Alcaide M."/>
            <person name="Messina E."/>
            <person name="Richter M."/>
            <person name="Bargiela R."/>
            <person name="Peplies J."/>
            <person name="Huws S.A."/>
            <person name="Newbold C.J."/>
            <person name="Golyshin P.N."/>
            <person name="Simon M.A."/>
            <person name="Lopez G."/>
            <person name="Yakimov M.M."/>
            <person name="Ferrer M."/>
        </authorList>
    </citation>
    <scope>NUCLEOTIDE SEQUENCE</scope>
</reference>
<dbReference type="AlphaFoldDB" id="J9GWW0"/>
<organism evidence="1">
    <name type="scientific">gut metagenome</name>
    <dbReference type="NCBI Taxonomy" id="749906"/>
    <lineage>
        <taxon>unclassified sequences</taxon>
        <taxon>metagenomes</taxon>
        <taxon>organismal metagenomes</taxon>
    </lineage>
</organism>